<keyword evidence="5" id="KW-1185">Reference proteome</keyword>
<evidence type="ECO:0000256" key="2">
    <source>
        <dbReference type="SAM" id="Phobius"/>
    </source>
</evidence>
<keyword evidence="3" id="KW-0732">Signal</keyword>
<feature type="signal peptide" evidence="3">
    <location>
        <begin position="1"/>
        <end position="31"/>
    </location>
</feature>
<dbReference type="EMBL" id="ML119177">
    <property type="protein sequence ID" value="RPB07699.1"/>
    <property type="molecule type" value="Genomic_DNA"/>
</dbReference>
<dbReference type="STRING" id="1392247.A0A3N4KEB1"/>
<dbReference type="SUPFAM" id="SSF50044">
    <property type="entry name" value="SH3-domain"/>
    <property type="match status" value="1"/>
</dbReference>
<proteinExistence type="predicted"/>
<keyword evidence="2" id="KW-0812">Transmembrane</keyword>
<feature type="region of interest" description="Disordered" evidence="1">
    <location>
        <begin position="387"/>
        <end position="459"/>
    </location>
</feature>
<sequence>MPSSRHTTRRLTLSGAALVVLSTVFLPLAAAQTSSSGNCISLSGSRTCPAFNESFISTSSSLTGEYPFLAYVSSTEQFDTQFEQYIKQDYAKNKYQNLFGCSNLTLSNTTELYARYTRSVLCSRMIQDSRTACSLTTAQSAPICADACAQFAISEQIIISNEGTCGSTNQDALGLIRSDFTICALPSDSLNSNCVPADENETTNCGYNDNLPGLCLYCATNSPNSTDTCCYNNNAETRCENVDLPTVTSLPPIFTTTTVSSSTSTSSSGASGSSGGSGLTGGQIAGITIGAVAGVALVVMLILLYRRRQRYGNSPPAFNQQSRQRRSPSMTFNPVAAAGVQAQGYEVLTGRIARMSALEGTGGASDIDLSSPGVISGGARRGHIRLVENSSSSDYGLEDGPNTNQPRRYSPGRPLHPPPRDRNASLSSTSILMSDNSSPVTRSDRDMSSPGFSSPQSEQLPYFKDYYSQDDIHPNDKVAVLWAYQPRAADEFDLDRGDMLKVVGIWDDGWATGIRLNERAEDYVSHRQLRDSGVSAHTSRASQRRSSSPPPGIEIKAFPLVCVCLPEHWQKTIDNDPQGSDFAGFSSDQPGETVSGRLHDEDPRTPERKITQKGSSRFREDLNVPRSGTTSSPASF</sequence>
<dbReference type="OrthoDB" id="2163411at2759"/>
<feature type="compositionally biased region" description="Basic and acidic residues" evidence="1">
    <location>
        <begin position="597"/>
        <end position="610"/>
    </location>
</feature>
<dbReference type="CDD" id="cd12087">
    <property type="entry name" value="TM_EGFR-like"/>
    <property type="match status" value="1"/>
</dbReference>
<evidence type="ECO:0000256" key="1">
    <source>
        <dbReference type="SAM" id="MobiDB-lite"/>
    </source>
</evidence>
<feature type="compositionally biased region" description="Polar residues" evidence="1">
    <location>
        <begin position="424"/>
        <end position="441"/>
    </location>
</feature>
<feature type="chain" id="PRO_5018012888" description="SH3 domain-containing protein" evidence="3">
    <location>
        <begin position="32"/>
        <end position="636"/>
    </location>
</feature>
<dbReference type="InterPro" id="IPR036028">
    <property type="entry name" value="SH3-like_dom_sf"/>
</dbReference>
<protein>
    <recommendedName>
        <fullName evidence="6">SH3 domain-containing protein</fullName>
    </recommendedName>
</protein>
<name>A0A3N4KEB1_9PEZI</name>
<feature type="compositionally biased region" description="Polar residues" evidence="1">
    <location>
        <begin position="626"/>
        <end position="636"/>
    </location>
</feature>
<organism evidence="4 5">
    <name type="scientific">Morchella conica CCBAS932</name>
    <dbReference type="NCBI Taxonomy" id="1392247"/>
    <lineage>
        <taxon>Eukaryota</taxon>
        <taxon>Fungi</taxon>
        <taxon>Dikarya</taxon>
        <taxon>Ascomycota</taxon>
        <taxon>Pezizomycotina</taxon>
        <taxon>Pezizomycetes</taxon>
        <taxon>Pezizales</taxon>
        <taxon>Morchellaceae</taxon>
        <taxon>Morchella</taxon>
    </lineage>
</organism>
<keyword evidence="2" id="KW-0472">Membrane</keyword>
<dbReference type="InParanoid" id="A0A3N4KEB1"/>
<feature type="region of interest" description="Disordered" evidence="1">
    <location>
        <begin position="574"/>
        <end position="636"/>
    </location>
</feature>
<evidence type="ECO:0000313" key="4">
    <source>
        <dbReference type="EMBL" id="RPB07699.1"/>
    </source>
</evidence>
<accession>A0A3N4KEB1</accession>
<dbReference type="Gene3D" id="2.30.30.40">
    <property type="entry name" value="SH3 Domains"/>
    <property type="match status" value="1"/>
</dbReference>
<gene>
    <name evidence="4" type="ORF">P167DRAFT_555709</name>
</gene>
<evidence type="ECO:0008006" key="6">
    <source>
        <dbReference type="Google" id="ProtNLM"/>
    </source>
</evidence>
<feature type="compositionally biased region" description="Polar residues" evidence="1">
    <location>
        <begin position="450"/>
        <end position="459"/>
    </location>
</feature>
<dbReference type="Proteomes" id="UP000277580">
    <property type="component" value="Unassembled WGS sequence"/>
</dbReference>
<evidence type="ECO:0000313" key="5">
    <source>
        <dbReference type="Proteomes" id="UP000277580"/>
    </source>
</evidence>
<dbReference type="AlphaFoldDB" id="A0A3N4KEB1"/>
<reference evidence="4 5" key="1">
    <citation type="journal article" date="2018" name="Nat. Ecol. Evol.">
        <title>Pezizomycetes genomes reveal the molecular basis of ectomycorrhizal truffle lifestyle.</title>
        <authorList>
            <person name="Murat C."/>
            <person name="Payen T."/>
            <person name="Noel B."/>
            <person name="Kuo A."/>
            <person name="Morin E."/>
            <person name="Chen J."/>
            <person name="Kohler A."/>
            <person name="Krizsan K."/>
            <person name="Balestrini R."/>
            <person name="Da Silva C."/>
            <person name="Montanini B."/>
            <person name="Hainaut M."/>
            <person name="Levati E."/>
            <person name="Barry K.W."/>
            <person name="Belfiori B."/>
            <person name="Cichocki N."/>
            <person name="Clum A."/>
            <person name="Dockter R.B."/>
            <person name="Fauchery L."/>
            <person name="Guy J."/>
            <person name="Iotti M."/>
            <person name="Le Tacon F."/>
            <person name="Lindquist E.A."/>
            <person name="Lipzen A."/>
            <person name="Malagnac F."/>
            <person name="Mello A."/>
            <person name="Molinier V."/>
            <person name="Miyauchi S."/>
            <person name="Poulain J."/>
            <person name="Riccioni C."/>
            <person name="Rubini A."/>
            <person name="Sitrit Y."/>
            <person name="Splivallo R."/>
            <person name="Traeger S."/>
            <person name="Wang M."/>
            <person name="Zifcakova L."/>
            <person name="Wipf D."/>
            <person name="Zambonelli A."/>
            <person name="Paolocci F."/>
            <person name="Nowrousian M."/>
            <person name="Ottonello S."/>
            <person name="Baldrian P."/>
            <person name="Spatafora J.W."/>
            <person name="Henrissat B."/>
            <person name="Nagy L.G."/>
            <person name="Aury J.M."/>
            <person name="Wincker P."/>
            <person name="Grigoriev I.V."/>
            <person name="Bonfante P."/>
            <person name="Martin F.M."/>
        </authorList>
    </citation>
    <scope>NUCLEOTIDE SEQUENCE [LARGE SCALE GENOMIC DNA]</scope>
    <source>
        <strain evidence="4 5">CCBAS932</strain>
    </source>
</reference>
<feature type="compositionally biased region" description="Low complexity" evidence="1">
    <location>
        <begin position="257"/>
        <end position="271"/>
    </location>
</feature>
<keyword evidence="2" id="KW-1133">Transmembrane helix</keyword>
<feature type="transmembrane region" description="Helical" evidence="2">
    <location>
        <begin position="284"/>
        <end position="305"/>
    </location>
</feature>
<feature type="region of interest" description="Disordered" evidence="1">
    <location>
        <begin position="257"/>
        <end position="277"/>
    </location>
</feature>
<evidence type="ECO:0000256" key="3">
    <source>
        <dbReference type="SAM" id="SignalP"/>
    </source>
</evidence>
<feature type="region of interest" description="Disordered" evidence="1">
    <location>
        <begin position="529"/>
        <end position="552"/>
    </location>
</feature>